<evidence type="ECO:0000259" key="1">
    <source>
        <dbReference type="Pfam" id="PF00078"/>
    </source>
</evidence>
<reference evidence="2" key="1">
    <citation type="submission" date="2022-12" db="EMBL/GenBank/DDBJ databases">
        <authorList>
            <person name="Webb A."/>
        </authorList>
    </citation>
    <scope>NUCLEOTIDE SEQUENCE</scope>
    <source>
        <strain evidence="2">Pf2</strain>
    </source>
</reference>
<dbReference type="PANTHER" id="PTHR33064:SF29">
    <property type="entry name" value="PEPTIDASE A2 DOMAIN-CONTAINING PROTEIN-RELATED"/>
    <property type="match status" value="1"/>
</dbReference>
<comment type="caution">
    <text evidence="2">The sequence shown here is derived from an EMBL/GenBank/DDBJ whole genome shotgun (WGS) entry which is preliminary data.</text>
</comment>
<organism evidence="2 3">
    <name type="scientific">Peronospora farinosa</name>
    <dbReference type="NCBI Taxonomy" id="134698"/>
    <lineage>
        <taxon>Eukaryota</taxon>
        <taxon>Sar</taxon>
        <taxon>Stramenopiles</taxon>
        <taxon>Oomycota</taxon>
        <taxon>Peronosporomycetes</taxon>
        <taxon>Peronosporales</taxon>
        <taxon>Peronosporaceae</taxon>
        <taxon>Peronospora</taxon>
    </lineage>
</organism>
<dbReference type="InterPro" id="IPR000477">
    <property type="entry name" value="RT_dom"/>
</dbReference>
<dbReference type="AlphaFoldDB" id="A0AAV0TWF7"/>
<dbReference type="InterPro" id="IPR043128">
    <property type="entry name" value="Rev_trsase/Diguanyl_cyclase"/>
</dbReference>
<name>A0AAV0TWF7_9STRA</name>
<dbReference type="PANTHER" id="PTHR33064">
    <property type="entry name" value="POL PROTEIN"/>
    <property type="match status" value="1"/>
</dbReference>
<dbReference type="Pfam" id="PF00078">
    <property type="entry name" value="RVT_1"/>
    <property type="match status" value="1"/>
</dbReference>
<dbReference type="SUPFAM" id="SSF56672">
    <property type="entry name" value="DNA/RNA polymerases"/>
    <property type="match status" value="1"/>
</dbReference>
<dbReference type="Proteomes" id="UP001159659">
    <property type="component" value="Unassembled WGS sequence"/>
</dbReference>
<gene>
    <name evidence="2" type="ORF">PFR002_LOCUS5550</name>
</gene>
<sequence length="99" mass="11296">MLWEWLVMTQGLKNDPATFNRMVSQVLRPLRNFAPSNFDDIFVQSRAEGNHNDVQIPALGWYVSKSGARADPEKVSSICSWPTSKNPTELRQWLGLANY</sequence>
<dbReference type="InterPro" id="IPR051320">
    <property type="entry name" value="Viral_Replic_Matur_Polypro"/>
</dbReference>
<feature type="domain" description="Reverse transcriptase" evidence="1">
    <location>
        <begin position="4"/>
        <end position="88"/>
    </location>
</feature>
<proteinExistence type="predicted"/>
<accession>A0AAV0TWF7</accession>
<protein>
    <recommendedName>
        <fullName evidence="1">Reverse transcriptase domain-containing protein</fullName>
    </recommendedName>
</protein>
<dbReference type="InterPro" id="IPR043502">
    <property type="entry name" value="DNA/RNA_pol_sf"/>
</dbReference>
<evidence type="ECO:0000313" key="2">
    <source>
        <dbReference type="EMBL" id="CAI5727325.1"/>
    </source>
</evidence>
<evidence type="ECO:0000313" key="3">
    <source>
        <dbReference type="Proteomes" id="UP001159659"/>
    </source>
</evidence>
<dbReference type="Gene3D" id="3.30.70.270">
    <property type="match status" value="1"/>
</dbReference>
<dbReference type="EMBL" id="CANTFK010000785">
    <property type="protein sequence ID" value="CAI5727325.1"/>
    <property type="molecule type" value="Genomic_DNA"/>
</dbReference>